<evidence type="ECO:0000256" key="6">
    <source>
        <dbReference type="SAM" id="SignalP"/>
    </source>
</evidence>
<evidence type="ECO:0000259" key="7">
    <source>
        <dbReference type="SMART" id="SM00892"/>
    </source>
</evidence>
<dbReference type="Pfam" id="PF01223">
    <property type="entry name" value="Endonuclease_NS"/>
    <property type="match status" value="1"/>
</dbReference>
<reference evidence="8" key="1">
    <citation type="journal article" date="2020" name="G3 (Bethesda)">
        <title>High-Quality Assemblies for Three Invasive Social Wasps from the &lt;i&gt;Vespula&lt;/i&gt; Genus.</title>
        <authorList>
            <person name="Harrop T.W.R."/>
            <person name="Guhlin J."/>
            <person name="McLaughlin G.M."/>
            <person name="Permina E."/>
            <person name="Stockwell P."/>
            <person name="Gilligan J."/>
            <person name="Le Lec M.F."/>
            <person name="Gruber M.A.M."/>
            <person name="Quinn O."/>
            <person name="Lovegrove M."/>
            <person name="Duncan E.J."/>
            <person name="Remnant E.J."/>
            <person name="Van Eeckhoven J."/>
            <person name="Graham B."/>
            <person name="Knapp R.A."/>
            <person name="Langford K.W."/>
            <person name="Kronenberg Z."/>
            <person name="Press M.O."/>
            <person name="Eacker S.M."/>
            <person name="Wilson-Rankin E.E."/>
            <person name="Purcell J."/>
            <person name="Lester P.J."/>
            <person name="Dearden P.K."/>
        </authorList>
    </citation>
    <scope>NUCLEOTIDE SEQUENCE</scope>
    <source>
        <strain evidence="8">Volc-1</strain>
    </source>
</reference>
<feature type="binding site" evidence="5">
    <location>
        <position position="166"/>
    </location>
    <ligand>
        <name>Mg(2+)</name>
        <dbReference type="ChEBI" id="CHEBI:18420"/>
        <note>catalytic</note>
    </ligand>
</feature>
<evidence type="ECO:0000313" key="9">
    <source>
        <dbReference type="Proteomes" id="UP000600918"/>
    </source>
</evidence>
<evidence type="ECO:0000256" key="3">
    <source>
        <dbReference type="ARBA" id="ARBA00022759"/>
    </source>
</evidence>
<keyword evidence="5" id="KW-0479">Metal-binding</keyword>
<dbReference type="PANTHER" id="PTHR13966">
    <property type="entry name" value="ENDONUCLEASE RELATED"/>
    <property type="match status" value="1"/>
</dbReference>
<dbReference type="GO" id="GO:0000014">
    <property type="term" value="F:single-stranded DNA endodeoxyribonuclease activity"/>
    <property type="evidence" value="ECO:0007669"/>
    <property type="project" value="TreeGrafter"/>
</dbReference>
<keyword evidence="3" id="KW-0255">Endonuclease</keyword>
<evidence type="ECO:0000256" key="2">
    <source>
        <dbReference type="ARBA" id="ARBA00022722"/>
    </source>
</evidence>
<feature type="active site" description="Proton acceptor" evidence="4">
    <location>
        <position position="136"/>
    </location>
</feature>
<dbReference type="GO" id="GO:0003676">
    <property type="term" value="F:nucleic acid binding"/>
    <property type="evidence" value="ECO:0007669"/>
    <property type="project" value="InterPro"/>
</dbReference>
<dbReference type="InterPro" id="IPR001604">
    <property type="entry name" value="Endo_G_ENPP1-like_dom"/>
</dbReference>
<keyword evidence="3" id="KW-0378">Hydrolase</keyword>
<gene>
    <name evidence="8" type="ORF">H0235_003591</name>
</gene>
<dbReference type="PANTHER" id="PTHR13966:SF19">
    <property type="entry name" value="NUCLEASE EXOG, MITOCHONDRIAL"/>
    <property type="match status" value="1"/>
</dbReference>
<comment type="caution">
    <text evidence="8">The sequence shown here is derived from an EMBL/GenBank/DDBJ whole genome shotgun (WGS) entry which is preliminary data.</text>
</comment>
<proteinExistence type="inferred from homology"/>
<keyword evidence="6" id="KW-0732">Signal</keyword>
<evidence type="ECO:0000256" key="1">
    <source>
        <dbReference type="ARBA" id="ARBA00010052"/>
    </source>
</evidence>
<evidence type="ECO:0000313" key="8">
    <source>
        <dbReference type="EMBL" id="KAF7435400.1"/>
    </source>
</evidence>
<feature type="chain" id="PRO_5032570409" description="DNA/RNA non-specific endonuclease/pyrophosphatase/phosphodiesterase domain-containing protein" evidence="6">
    <location>
        <begin position="17"/>
        <end position="307"/>
    </location>
</feature>
<dbReference type="Proteomes" id="UP000600918">
    <property type="component" value="Unassembled WGS sequence"/>
</dbReference>
<organism evidence="8 9">
    <name type="scientific">Vespula pensylvanica</name>
    <name type="common">Western yellow jacket</name>
    <name type="synonym">Wasp</name>
    <dbReference type="NCBI Taxonomy" id="30213"/>
    <lineage>
        <taxon>Eukaryota</taxon>
        <taxon>Metazoa</taxon>
        <taxon>Ecdysozoa</taxon>
        <taxon>Arthropoda</taxon>
        <taxon>Hexapoda</taxon>
        <taxon>Insecta</taxon>
        <taxon>Pterygota</taxon>
        <taxon>Neoptera</taxon>
        <taxon>Endopterygota</taxon>
        <taxon>Hymenoptera</taxon>
        <taxon>Apocrita</taxon>
        <taxon>Aculeata</taxon>
        <taxon>Vespoidea</taxon>
        <taxon>Vespidae</taxon>
        <taxon>Vespinae</taxon>
        <taxon>Vespula</taxon>
    </lineage>
</organism>
<name>A0A834PC46_VESPE</name>
<accession>A0A834PC46</accession>
<dbReference type="InterPro" id="IPR044925">
    <property type="entry name" value="His-Me_finger_sf"/>
</dbReference>
<dbReference type="GO" id="GO:0005743">
    <property type="term" value="C:mitochondrial inner membrane"/>
    <property type="evidence" value="ECO:0007669"/>
    <property type="project" value="TreeGrafter"/>
</dbReference>
<feature type="signal peptide" evidence="6">
    <location>
        <begin position="1"/>
        <end position="16"/>
    </location>
</feature>
<dbReference type="SMART" id="SM00892">
    <property type="entry name" value="Endonuclease_NS"/>
    <property type="match status" value="1"/>
</dbReference>
<dbReference type="GO" id="GO:0004521">
    <property type="term" value="F:RNA endonuclease activity"/>
    <property type="evidence" value="ECO:0007669"/>
    <property type="project" value="TreeGrafter"/>
</dbReference>
<dbReference type="SUPFAM" id="SSF54060">
    <property type="entry name" value="His-Me finger endonucleases"/>
    <property type="match status" value="1"/>
</dbReference>
<dbReference type="InterPro" id="IPR044929">
    <property type="entry name" value="DNA/RNA_non-sp_Endonuclease_sf"/>
</dbReference>
<dbReference type="GO" id="GO:0046872">
    <property type="term" value="F:metal ion binding"/>
    <property type="evidence" value="ECO:0007669"/>
    <property type="project" value="UniProtKB-KW"/>
</dbReference>
<dbReference type="GO" id="GO:0006309">
    <property type="term" value="P:apoptotic DNA fragmentation"/>
    <property type="evidence" value="ECO:0007669"/>
    <property type="project" value="TreeGrafter"/>
</dbReference>
<comment type="similarity">
    <text evidence="1">Belongs to the DNA/RNA non-specific endonuclease family.</text>
</comment>
<dbReference type="GO" id="GO:0005634">
    <property type="term" value="C:nucleus"/>
    <property type="evidence" value="ECO:0007669"/>
    <property type="project" value="TreeGrafter"/>
</dbReference>
<evidence type="ECO:0000256" key="4">
    <source>
        <dbReference type="PIRSR" id="PIRSR640255-1"/>
    </source>
</evidence>
<dbReference type="EMBL" id="JACSDY010000002">
    <property type="protein sequence ID" value="KAF7435400.1"/>
    <property type="molecule type" value="Genomic_DNA"/>
</dbReference>
<sequence length="307" mass="34867">MLWIVSLFIHILLVDARSIENDVENDNTTDTEFARNNCVLSMKYKYGDLKEPQPLILTRNGTASAILYPNINGTLKVQTDQSIYLACPGEQNSLRNMNYAQEVKATCLSTFQKLLNSSELAKSHLAKSRQFLSRGHLTAMVDFVYGALQSLTFWYINAAPQWMSFNAGNWERLENSIRNFSTYRSLDLDVYTGVHGQMTLPNARGKQQDIYLYVNGTNKAVPVPKFYWKIIYDPRSKKGTAFVGLNDPFIKSITEDIYICSDISSEIKWLLWRPNDIKAGISYACTVDDLRKAVPTIPKFQTVGILT</sequence>
<keyword evidence="9" id="KW-1185">Reference proteome</keyword>
<dbReference type="AlphaFoldDB" id="A0A834PC46"/>
<dbReference type="InterPro" id="IPR040255">
    <property type="entry name" value="Non-specific_endonuclease"/>
</dbReference>
<keyword evidence="2" id="KW-0540">Nuclease</keyword>
<feature type="domain" description="DNA/RNA non-specific endonuclease/pyrophosphatase/phosphodiesterase" evidence="7">
    <location>
        <begin position="60"/>
        <end position="290"/>
    </location>
</feature>
<dbReference type="Gene3D" id="3.40.570.10">
    <property type="entry name" value="Extracellular Endonuclease, subunit A"/>
    <property type="match status" value="1"/>
</dbReference>
<evidence type="ECO:0000256" key="5">
    <source>
        <dbReference type="PIRSR" id="PIRSR640255-2"/>
    </source>
</evidence>
<protein>
    <recommendedName>
        <fullName evidence="7">DNA/RNA non-specific endonuclease/pyrophosphatase/phosphodiesterase domain-containing protein</fullName>
    </recommendedName>
</protein>